<feature type="compositionally biased region" description="Basic and acidic residues" evidence="1">
    <location>
        <begin position="70"/>
        <end position="83"/>
    </location>
</feature>
<dbReference type="Proteomes" id="UP001519460">
    <property type="component" value="Unassembled WGS sequence"/>
</dbReference>
<feature type="region of interest" description="Disordered" evidence="1">
    <location>
        <begin position="25"/>
        <end position="83"/>
    </location>
</feature>
<protein>
    <submittedName>
        <fullName evidence="2">Uncharacterized protein</fullName>
    </submittedName>
</protein>
<comment type="caution">
    <text evidence="2">The sequence shown here is derived from an EMBL/GenBank/DDBJ whole genome shotgun (WGS) entry which is preliminary data.</text>
</comment>
<name>A0ABD0K6Q7_9CAEN</name>
<proteinExistence type="predicted"/>
<evidence type="ECO:0000256" key="1">
    <source>
        <dbReference type="SAM" id="MobiDB-lite"/>
    </source>
</evidence>
<dbReference type="EMBL" id="JACVVK020000243">
    <property type="protein sequence ID" value="KAK7482521.1"/>
    <property type="molecule type" value="Genomic_DNA"/>
</dbReference>
<evidence type="ECO:0000313" key="2">
    <source>
        <dbReference type="EMBL" id="KAK7482521.1"/>
    </source>
</evidence>
<feature type="compositionally biased region" description="Polar residues" evidence="1">
    <location>
        <begin position="44"/>
        <end position="54"/>
    </location>
</feature>
<reference evidence="2 3" key="1">
    <citation type="journal article" date="2023" name="Sci. Data">
        <title>Genome assembly of the Korean intertidal mud-creeper Batillaria attramentaria.</title>
        <authorList>
            <person name="Patra A.K."/>
            <person name="Ho P.T."/>
            <person name="Jun S."/>
            <person name="Lee S.J."/>
            <person name="Kim Y."/>
            <person name="Won Y.J."/>
        </authorList>
    </citation>
    <scope>NUCLEOTIDE SEQUENCE [LARGE SCALE GENOMIC DNA]</scope>
    <source>
        <strain evidence="2">Wonlab-2016</strain>
    </source>
</reference>
<gene>
    <name evidence="2" type="ORF">BaRGS_00026232</name>
</gene>
<feature type="compositionally biased region" description="Basic and acidic residues" evidence="1">
    <location>
        <begin position="31"/>
        <end position="43"/>
    </location>
</feature>
<organism evidence="2 3">
    <name type="scientific">Batillaria attramentaria</name>
    <dbReference type="NCBI Taxonomy" id="370345"/>
    <lineage>
        <taxon>Eukaryota</taxon>
        <taxon>Metazoa</taxon>
        <taxon>Spiralia</taxon>
        <taxon>Lophotrochozoa</taxon>
        <taxon>Mollusca</taxon>
        <taxon>Gastropoda</taxon>
        <taxon>Caenogastropoda</taxon>
        <taxon>Sorbeoconcha</taxon>
        <taxon>Cerithioidea</taxon>
        <taxon>Batillariidae</taxon>
        <taxon>Batillaria</taxon>
    </lineage>
</organism>
<sequence>MIVLRNVIKCCEITTYLRFKSSDPRIMSTAGHHDRASPLRERSQASNSRPSNHSNRTESPDKTRHRRGRRDTQQTKDLARDLDEAVATDDEFLRMVREDRTRLASELRDWCAEYSLDIQHIEAMAERLLQGDLRHLYDDLPPHQRDDMETAVRHMRSMSMEELMVSIAKWTDKTDP</sequence>
<evidence type="ECO:0000313" key="3">
    <source>
        <dbReference type="Proteomes" id="UP001519460"/>
    </source>
</evidence>
<keyword evidence="3" id="KW-1185">Reference proteome</keyword>
<accession>A0ABD0K6Q7</accession>
<dbReference type="AlphaFoldDB" id="A0ABD0K6Q7"/>